<comment type="catalytic activity">
    <reaction evidence="16">
        <text>a 1,2-diacyl-sn-glycero-3-phosphoethanolamine(in) = a 1,2-diacyl-sn-glycero-3-phosphoethanolamine(out)</text>
        <dbReference type="Rhea" id="RHEA:38895"/>
        <dbReference type="ChEBI" id="CHEBI:64612"/>
    </reaction>
</comment>
<dbReference type="Pfam" id="PF04109">
    <property type="entry name" value="ATG9"/>
    <property type="match status" value="1"/>
</dbReference>
<gene>
    <name evidence="21" type="primary">ATG9</name>
    <name evidence="21" type="ORF">LTR78_005514</name>
</gene>
<keyword evidence="22" id="KW-1185">Reference proteome</keyword>
<feature type="compositionally biased region" description="Polar residues" evidence="20">
    <location>
        <begin position="110"/>
        <end position="135"/>
    </location>
</feature>
<comment type="function">
    <text evidence="19">Phospholipid scramblase involved in autophagy. Cycles between the preautophagosomal structure/phagophore assembly site (PAS) and the cytoplasmic vesicle pool and supplies membrane for the growing autophagosome. Lipid scramblase activity plays a key role in preautophagosomal structure/phagophore assembly by distributing the phospholipids that arrive through ATG2 from the cytoplasmic to the luminal leaflet of the bilayer, thereby driving autophagosomal membrane expansion.</text>
</comment>
<keyword evidence="13 19" id="KW-0472">Membrane</keyword>
<evidence type="ECO:0000256" key="1">
    <source>
        <dbReference type="ARBA" id="ARBA00004439"/>
    </source>
</evidence>
<reference evidence="21" key="1">
    <citation type="submission" date="2023-07" db="EMBL/GenBank/DDBJ databases">
        <title>Black Yeasts Isolated from many extreme environments.</title>
        <authorList>
            <person name="Coleine C."/>
            <person name="Stajich J.E."/>
            <person name="Selbmann L."/>
        </authorList>
    </citation>
    <scope>NUCLEOTIDE SEQUENCE</scope>
    <source>
        <strain evidence="21">CCFEE 5485</strain>
    </source>
</reference>
<keyword evidence="12 19" id="KW-0445">Lipid transport</keyword>
<keyword evidence="8 19" id="KW-0812">Transmembrane</keyword>
<comment type="similarity">
    <text evidence="5 19">Belongs to the ATG9 family.</text>
</comment>
<comment type="catalytic activity">
    <reaction evidence="17">
        <text>a 1,2-diacyl-sn-glycero-3-phospho-(1D-myo-inositol-3-phosphate)(in) = a 1,2-diacyl-sn-glycero-3-phospho-(1D-myo-inositol-3-phosphate)(out)</text>
        <dbReference type="Rhea" id="RHEA:67920"/>
        <dbReference type="ChEBI" id="CHEBI:58088"/>
    </reaction>
</comment>
<dbReference type="GeneID" id="89960752"/>
<evidence type="ECO:0000256" key="9">
    <source>
        <dbReference type="ARBA" id="ARBA00022989"/>
    </source>
</evidence>
<evidence type="ECO:0000256" key="14">
    <source>
        <dbReference type="ARBA" id="ARBA00023329"/>
    </source>
</evidence>
<dbReference type="GO" id="GO:0000139">
    <property type="term" value="C:Golgi membrane"/>
    <property type="evidence" value="ECO:0007669"/>
    <property type="project" value="UniProtKB-SubCell"/>
</dbReference>
<dbReference type="InterPro" id="IPR007241">
    <property type="entry name" value="Autophagy-rel_prot_9"/>
</dbReference>
<feature type="region of interest" description="Disordered" evidence="20">
    <location>
        <begin position="822"/>
        <end position="852"/>
    </location>
</feature>
<name>A0AAE1C183_9PEZI</name>
<dbReference type="GO" id="GO:0005789">
    <property type="term" value="C:endoplasmic reticulum membrane"/>
    <property type="evidence" value="ECO:0007669"/>
    <property type="project" value="UniProtKB-SubCell"/>
</dbReference>
<evidence type="ECO:0000256" key="3">
    <source>
        <dbReference type="ARBA" id="ARBA00004511"/>
    </source>
</evidence>
<dbReference type="GO" id="GO:0006869">
    <property type="term" value="P:lipid transport"/>
    <property type="evidence" value="ECO:0007669"/>
    <property type="project" value="UniProtKB-KW"/>
</dbReference>
<dbReference type="GO" id="GO:0030659">
    <property type="term" value="C:cytoplasmic vesicle membrane"/>
    <property type="evidence" value="ECO:0007669"/>
    <property type="project" value="UniProtKB-SubCell"/>
</dbReference>
<comment type="catalytic activity">
    <reaction evidence="18">
        <text>a 1,2-diacyl-sn-glycero-3-phosphocholine(in) = a 1,2-diacyl-sn-glycero-3-phosphocholine(out)</text>
        <dbReference type="Rhea" id="RHEA:38571"/>
        <dbReference type="ChEBI" id="CHEBI:57643"/>
    </reaction>
</comment>
<evidence type="ECO:0000256" key="4">
    <source>
        <dbReference type="ARBA" id="ARBA00004653"/>
    </source>
</evidence>
<comment type="subcellular location">
    <subcellularLocation>
        <location evidence="1">Cytoplasmic vesicle membrane</location>
        <topology evidence="1">Multi-pass membrane protein</topology>
    </subcellularLocation>
    <subcellularLocation>
        <location evidence="2">Endoplasmic reticulum membrane</location>
        <topology evidence="2">Multi-pass membrane protein</topology>
    </subcellularLocation>
    <subcellularLocation>
        <location evidence="4">Golgi apparatus membrane</location>
        <topology evidence="4">Multi-pass membrane protein</topology>
    </subcellularLocation>
    <subcellularLocation>
        <location evidence="3 19">Preautophagosomal structure membrane</location>
        <topology evidence="3 19">Multi-pass membrane protein</topology>
    </subcellularLocation>
</comment>
<evidence type="ECO:0000313" key="21">
    <source>
        <dbReference type="EMBL" id="KAK3674428.1"/>
    </source>
</evidence>
<keyword evidence="14" id="KW-0968">Cytoplasmic vesicle</keyword>
<evidence type="ECO:0000256" key="11">
    <source>
        <dbReference type="ARBA" id="ARBA00023034"/>
    </source>
</evidence>
<dbReference type="PANTHER" id="PTHR13038:SF10">
    <property type="entry name" value="AUTOPHAGY-RELATED PROTEIN 9"/>
    <property type="match status" value="1"/>
</dbReference>
<feature type="transmembrane region" description="Helical" evidence="19">
    <location>
        <begin position="419"/>
        <end position="441"/>
    </location>
</feature>
<dbReference type="GO" id="GO:0000422">
    <property type="term" value="P:autophagy of mitochondrion"/>
    <property type="evidence" value="ECO:0007669"/>
    <property type="project" value="TreeGrafter"/>
</dbReference>
<dbReference type="GO" id="GO:0061709">
    <property type="term" value="P:reticulophagy"/>
    <property type="evidence" value="ECO:0007669"/>
    <property type="project" value="TreeGrafter"/>
</dbReference>
<feature type="region of interest" description="Disordered" evidence="20">
    <location>
        <begin position="25"/>
        <end position="166"/>
    </location>
</feature>
<evidence type="ECO:0000256" key="18">
    <source>
        <dbReference type="ARBA" id="ARBA00024631"/>
    </source>
</evidence>
<evidence type="ECO:0000256" key="12">
    <source>
        <dbReference type="ARBA" id="ARBA00023055"/>
    </source>
</evidence>
<dbReference type="GO" id="GO:0005776">
    <property type="term" value="C:autophagosome"/>
    <property type="evidence" value="ECO:0007669"/>
    <property type="project" value="TreeGrafter"/>
</dbReference>
<dbReference type="GO" id="GO:0034045">
    <property type="term" value="C:phagophore assembly site membrane"/>
    <property type="evidence" value="ECO:0007669"/>
    <property type="project" value="UniProtKB-SubCell"/>
</dbReference>
<dbReference type="AlphaFoldDB" id="A0AAE1C183"/>
<sequence>MSSRMLSRLLPVAEGDVSVYESVRRDAIRQPDIEARPRTANHERFHDEDDDDPEALLYDDVTDDGPSQSATVSPEIRGADLWLGKKGSRKADEDEDVPESLLLEDRTRRNAPQQAPESSQGRTEAQWKAAQQQRLHASVMPGRPRTSSSRPQTATTSPPQPNPQTAATWQYTNAHNLDAFVLEVYQYYTGHGIWSICLSRAINLTTELFVFSFATFLTTCVDYTKVPTSKSTGEVMIPKCMAKAPWWKNALMFLFIIYWLGQSVRYIGDVRRLLRMHTFYSHVLGIGDQDIQTVSWVRVVDGIVKLHNANIATADPGPAVRKYAKYSKPQQRMNAETIANRLMRQANYYVAMYNKEIFDFHLPVPFLGQRHFYSKSLEWGIDFCLTNFIFDEQGSIRPFCLEVRNRQALVQALQTRLRFAALTSILVAPLNIMRFCVYFFFRYYTEFSRNPSKASARSFTPFAEWKMREFNELDHLFERRIRQAYQPANQYLRQFPKDKVDQICRFVAFITGAIASVLALATLFDPELFLGFEVTPGRTAVFWLTVMIGVFGVAQGSLPDEDEVHDPVLHLRAVLFYTHYIPFHWKDRLHSTEVRSEFSAMYQLKITIFAEEILSLIVAPLILLRNAGKRSERIIDFFREQTVHVDGIGHQCNFAVFGFKKDLNAADPETLLEEPDGLRDEYFGLKDDKMAASVQNFMQYYSHYNQQRQQGTKRGWQPPPAWPPMLTSDAMGEESTGKYTHSAVPGRVTQIKRSTVLDQPSKRRPGARDWPAQAGVDRRPNNRSGRVENKFLNVASPPSMHAVSESVMMQNDSDLHEMLQQPVGREEGTESDTDADENGNGNGKKDEVGNPGVLGMLYQFSKAQAERGGGVGI</sequence>
<dbReference type="RefSeq" id="XP_064696427.1">
    <property type="nucleotide sequence ID" value="XM_064836218.1"/>
</dbReference>
<keyword evidence="10 19" id="KW-0072">Autophagy</keyword>
<comment type="catalytic activity">
    <reaction evidence="15">
        <text>a 1,2-diacyl-sn-glycero-3-phospho-L-serine(in) = a 1,2-diacyl-sn-glycero-3-phospho-L-serine(out)</text>
        <dbReference type="Rhea" id="RHEA:38663"/>
        <dbReference type="ChEBI" id="CHEBI:57262"/>
    </reaction>
</comment>
<feature type="compositionally biased region" description="Basic and acidic residues" evidence="20">
    <location>
        <begin position="776"/>
        <end position="787"/>
    </location>
</feature>
<feature type="compositionally biased region" description="Polar residues" evidence="20">
    <location>
        <begin position="145"/>
        <end position="166"/>
    </location>
</feature>
<evidence type="ECO:0000256" key="17">
    <source>
        <dbReference type="ARBA" id="ARBA00024621"/>
    </source>
</evidence>
<dbReference type="PANTHER" id="PTHR13038">
    <property type="entry name" value="APG9 AUTOPHAGY 9"/>
    <property type="match status" value="1"/>
</dbReference>
<protein>
    <recommendedName>
        <fullName evidence="6 19">Autophagy-related protein 9</fullName>
    </recommendedName>
</protein>
<evidence type="ECO:0000256" key="16">
    <source>
        <dbReference type="ARBA" id="ARBA00024615"/>
    </source>
</evidence>
<evidence type="ECO:0000256" key="19">
    <source>
        <dbReference type="RuleBase" id="RU364027"/>
    </source>
</evidence>
<evidence type="ECO:0000256" key="8">
    <source>
        <dbReference type="ARBA" id="ARBA00022692"/>
    </source>
</evidence>
<dbReference type="GO" id="GO:0034727">
    <property type="term" value="P:piecemeal microautophagy of the nucleus"/>
    <property type="evidence" value="ECO:0007669"/>
    <property type="project" value="TreeGrafter"/>
</dbReference>
<organism evidence="21 22">
    <name type="scientific">Recurvomyces mirabilis</name>
    <dbReference type="NCBI Taxonomy" id="574656"/>
    <lineage>
        <taxon>Eukaryota</taxon>
        <taxon>Fungi</taxon>
        <taxon>Dikarya</taxon>
        <taxon>Ascomycota</taxon>
        <taxon>Pezizomycotina</taxon>
        <taxon>Dothideomycetes</taxon>
        <taxon>Dothideomycetidae</taxon>
        <taxon>Mycosphaerellales</taxon>
        <taxon>Teratosphaeriaceae</taxon>
        <taxon>Recurvomyces</taxon>
    </lineage>
</organism>
<evidence type="ECO:0000256" key="2">
    <source>
        <dbReference type="ARBA" id="ARBA00004477"/>
    </source>
</evidence>
<comment type="caution">
    <text evidence="21">The sequence shown here is derived from an EMBL/GenBank/DDBJ whole genome shotgun (WGS) entry which is preliminary data.</text>
</comment>
<evidence type="ECO:0000256" key="7">
    <source>
        <dbReference type="ARBA" id="ARBA00022448"/>
    </source>
</evidence>
<evidence type="ECO:0000256" key="5">
    <source>
        <dbReference type="ARBA" id="ARBA00006185"/>
    </source>
</evidence>
<keyword evidence="9 19" id="KW-1133">Transmembrane helix</keyword>
<dbReference type="EMBL" id="JAUTXT010000019">
    <property type="protein sequence ID" value="KAK3674428.1"/>
    <property type="molecule type" value="Genomic_DNA"/>
</dbReference>
<evidence type="ECO:0000256" key="6">
    <source>
        <dbReference type="ARBA" id="ARBA00018074"/>
    </source>
</evidence>
<accession>A0AAE1C183</accession>
<evidence type="ECO:0000313" key="22">
    <source>
        <dbReference type="Proteomes" id="UP001274830"/>
    </source>
</evidence>
<dbReference type="GO" id="GO:0034497">
    <property type="term" value="P:protein localization to phagophore assembly site"/>
    <property type="evidence" value="ECO:0007669"/>
    <property type="project" value="TreeGrafter"/>
</dbReference>
<feature type="region of interest" description="Disordered" evidence="20">
    <location>
        <begin position="708"/>
        <end position="787"/>
    </location>
</feature>
<feature type="compositionally biased region" description="Basic and acidic residues" evidence="20">
    <location>
        <begin position="25"/>
        <end position="47"/>
    </location>
</feature>
<proteinExistence type="inferred from homology"/>
<evidence type="ECO:0000256" key="13">
    <source>
        <dbReference type="ARBA" id="ARBA00023136"/>
    </source>
</evidence>
<keyword evidence="7 19" id="KW-0813">Transport</keyword>
<evidence type="ECO:0000256" key="10">
    <source>
        <dbReference type="ARBA" id="ARBA00023006"/>
    </source>
</evidence>
<comment type="caution">
    <text evidence="19">Lacks conserved residue(s) required for the propagation of feature annotation.</text>
</comment>
<evidence type="ECO:0000256" key="20">
    <source>
        <dbReference type="SAM" id="MobiDB-lite"/>
    </source>
</evidence>
<feature type="transmembrane region" description="Helical" evidence="19">
    <location>
        <begin position="506"/>
        <end position="528"/>
    </location>
</feature>
<evidence type="ECO:0000256" key="15">
    <source>
        <dbReference type="ARBA" id="ARBA00024479"/>
    </source>
</evidence>
<keyword evidence="11" id="KW-0333">Golgi apparatus</keyword>
<dbReference type="Proteomes" id="UP001274830">
    <property type="component" value="Unassembled WGS sequence"/>
</dbReference>